<evidence type="ECO:0000259" key="5">
    <source>
        <dbReference type="Pfam" id="PF00005"/>
    </source>
</evidence>
<evidence type="ECO:0000256" key="2">
    <source>
        <dbReference type="ARBA" id="ARBA00022448"/>
    </source>
</evidence>
<dbReference type="RefSeq" id="WP_223837075.1">
    <property type="nucleotide sequence ID" value="NZ_CABEHT010000001.1"/>
</dbReference>
<dbReference type="Pfam" id="PF00005">
    <property type="entry name" value="ABC_tran"/>
    <property type="match status" value="1"/>
</dbReference>
<dbReference type="PANTHER" id="PTHR43553">
    <property type="entry name" value="HEAVY METAL TRANSPORTER"/>
    <property type="match status" value="1"/>
</dbReference>
<dbReference type="GO" id="GO:0005524">
    <property type="term" value="F:ATP binding"/>
    <property type="evidence" value="ECO:0007669"/>
    <property type="project" value="UniProtKB-KW"/>
</dbReference>
<evidence type="ECO:0000313" key="6">
    <source>
        <dbReference type="EMBL" id="VTS14089.1"/>
    </source>
</evidence>
<dbReference type="SUPFAM" id="SSF52540">
    <property type="entry name" value="P-loop containing nucleoside triphosphate hydrolases"/>
    <property type="match status" value="1"/>
</dbReference>
<dbReference type="GO" id="GO:0042626">
    <property type="term" value="F:ATPase-coupled transmembrane transporter activity"/>
    <property type="evidence" value="ECO:0007669"/>
    <property type="project" value="TreeGrafter"/>
</dbReference>
<name>A0A4U9XM19_9STRE</name>
<gene>
    <name evidence="6" type="primary">ykoD_1</name>
    <name evidence="6" type="ORF">NCTC5386_01159</name>
</gene>
<dbReference type="Proteomes" id="UP000394068">
    <property type="component" value="Unassembled WGS sequence"/>
</dbReference>
<dbReference type="EMBL" id="CABEHT010000001">
    <property type="protein sequence ID" value="VTS14089.1"/>
    <property type="molecule type" value="Genomic_DNA"/>
</dbReference>
<protein>
    <submittedName>
        <fullName evidence="6">Putative ABC transporter ATP-binding protein</fullName>
        <ecNumber evidence="6">3.6.3.-</ecNumber>
    </submittedName>
</protein>
<dbReference type="EC" id="3.6.3.-" evidence="6"/>
<reference evidence="6 7" key="1">
    <citation type="submission" date="2019-05" db="EMBL/GenBank/DDBJ databases">
        <authorList>
            <consortium name="Pathogen Informatics"/>
        </authorList>
    </citation>
    <scope>NUCLEOTIDE SEQUENCE [LARGE SCALE GENOMIC DNA]</scope>
    <source>
        <strain evidence="6 7">NCTC5386</strain>
    </source>
</reference>
<keyword evidence="2" id="KW-0813">Transport</keyword>
<keyword evidence="6" id="KW-0378">Hydrolase</keyword>
<comment type="similarity">
    <text evidence="1">Belongs to the ABC transporter superfamily.</text>
</comment>
<dbReference type="InterPro" id="IPR050095">
    <property type="entry name" value="ECF_ABC_transporter_ATP-bd"/>
</dbReference>
<evidence type="ECO:0000256" key="3">
    <source>
        <dbReference type="ARBA" id="ARBA00022741"/>
    </source>
</evidence>
<organism evidence="6 7">
    <name type="scientific">Streptococcus pseudoporcinus</name>
    <dbReference type="NCBI Taxonomy" id="361101"/>
    <lineage>
        <taxon>Bacteria</taxon>
        <taxon>Bacillati</taxon>
        <taxon>Bacillota</taxon>
        <taxon>Bacilli</taxon>
        <taxon>Lactobacillales</taxon>
        <taxon>Streptococcaceae</taxon>
        <taxon>Streptococcus</taxon>
    </lineage>
</organism>
<evidence type="ECO:0000256" key="4">
    <source>
        <dbReference type="ARBA" id="ARBA00022840"/>
    </source>
</evidence>
<proteinExistence type="inferred from homology"/>
<sequence length="88" mass="9738">MTKEVMLVQDLGFTYEGNQRSTLNNINVNLDLGQIVFLTGRCGSGKSTLLNIINGIIPEVIEGQLIGNLWIDGQNHSEGRLLWPQVND</sequence>
<evidence type="ECO:0000256" key="1">
    <source>
        <dbReference type="ARBA" id="ARBA00005417"/>
    </source>
</evidence>
<accession>A0A4U9XM19</accession>
<dbReference type="AlphaFoldDB" id="A0A4U9XM19"/>
<keyword evidence="3" id="KW-0547">Nucleotide-binding</keyword>
<dbReference type="InterPro" id="IPR027417">
    <property type="entry name" value="P-loop_NTPase"/>
</dbReference>
<dbReference type="GO" id="GO:0043190">
    <property type="term" value="C:ATP-binding cassette (ABC) transporter complex"/>
    <property type="evidence" value="ECO:0007669"/>
    <property type="project" value="TreeGrafter"/>
</dbReference>
<feature type="domain" description="ABC transporter" evidence="5">
    <location>
        <begin position="23"/>
        <end position="77"/>
    </location>
</feature>
<dbReference type="InterPro" id="IPR003439">
    <property type="entry name" value="ABC_transporter-like_ATP-bd"/>
</dbReference>
<dbReference type="GO" id="GO:0016887">
    <property type="term" value="F:ATP hydrolysis activity"/>
    <property type="evidence" value="ECO:0007669"/>
    <property type="project" value="InterPro"/>
</dbReference>
<evidence type="ECO:0000313" key="7">
    <source>
        <dbReference type="Proteomes" id="UP000394068"/>
    </source>
</evidence>
<dbReference type="Gene3D" id="3.40.50.300">
    <property type="entry name" value="P-loop containing nucleotide triphosphate hydrolases"/>
    <property type="match status" value="1"/>
</dbReference>
<keyword evidence="4 6" id="KW-0067">ATP-binding</keyword>